<evidence type="ECO:0000313" key="1">
    <source>
        <dbReference type="EMBL" id="UQC76571.1"/>
    </source>
</evidence>
<proteinExistence type="predicted"/>
<evidence type="ECO:0000313" key="2">
    <source>
        <dbReference type="Proteomes" id="UP000830671"/>
    </source>
</evidence>
<dbReference type="KEGG" id="clup:CLUP02_18084"/>
<dbReference type="RefSeq" id="XP_049138212.1">
    <property type="nucleotide sequence ID" value="XM_049296988.1"/>
</dbReference>
<dbReference type="AlphaFoldDB" id="A0A9Q8SGN3"/>
<keyword evidence="2" id="KW-1185">Reference proteome</keyword>
<accession>A0A9Q8SGN3</accession>
<dbReference type="Proteomes" id="UP000830671">
    <property type="component" value="Chromosome 10"/>
</dbReference>
<organism evidence="1 2">
    <name type="scientific">Colletotrichum lupini</name>
    <dbReference type="NCBI Taxonomy" id="145971"/>
    <lineage>
        <taxon>Eukaryota</taxon>
        <taxon>Fungi</taxon>
        <taxon>Dikarya</taxon>
        <taxon>Ascomycota</taxon>
        <taxon>Pezizomycotina</taxon>
        <taxon>Sordariomycetes</taxon>
        <taxon>Hypocreomycetidae</taxon>
        <taxon>Glomerellales</taxon>
        <taxon>Glomerellaceae</taxon>
        <taxon>Colletotrichum</taxon>
        <taxon>Colletotrichum acutatum species complex</taxon>
    </lineage>
</organism>
<reference evidence="1" key="1">
    <citation type="journal article" date="2021" name="Mol. Plant Microbe Interact.">
        <title>Complete Genome Sequence of the Plant-Pathogenic Fungus Colletotrichum lupini.</title>
        <authorList>
            <person name="Baroncelli R."/>
            <person name="Pensec F."/>
            <person name="Da Lio D."/>
            <person name="Boufleur T."/>
            <person name="Vicente I."/>
            <person name="Sarrocco S."/>
            <person name="Picot A."/>
            <person name="Baraldi E."/>
            <person name="Sukno S."/>
            <person name="Thon M."/>
            <person name="Le Floch G."/>
        </authorList>
    </citation>
    <scope>NUCLEOTIDE SEQUENCE</scope>
    <source>
        <strain evidence="1">IMI 504893</strain>
    </source>
</reference>
<name>A0A9Q8SGN3_9PEZI</name>
<dbReference type="EMBL" id="CP019472">
    <property type="protein sequence ID" value="UQC76571.1"/>
    <property type="molecule type" value="Genomic_DNA"/>
</dbReference>
<dbReference type="GeneID" id="73351998"/>
<sequence>MPLFQQPIFRSVTPNPPSSCQRSENRLRPLVFEEIGPSHDIQPNTIPLTIMIQVIVKMRCCRKESVVAHGCRDRWIAIYQQRVVYAGFIKAADRFENSLYLREVLTVESCGADTAWDYVDYHHDSVLEATYMTVMIPFLVEIHDAD</sequence>
<gene>
    <name evidence="1" type="ORF">CLUP02_18084</name>
</gene>
<protein>
    <submittedName>
        <fullName evidence="1">Uncharacterized protein</fullName>
    </submittedName>
</protein>